<sequence length="192" mass="20584">MRYRSQSQQYQHGTLAVEFALVLGVFLLLLFGLLAVAQGLYAFNTVQEVSRRAAAAAAKTDFNDAAALQQIRQNAVFRSSPGVLGFAAPISDAHVRIDYLSISRAADGALSLLPMALLPASPAANRVACMADPYSTQCVQFVRVRLCDVADTESCQPVALDSIFPWVQLNIMLTTATTIVKADGLGYMASPL</sequence>
<dbReference type="RefSeq" id="WP_161035803.1">
    <property type="nucleotide sequence ID" value="NZ_WWCL01000003.1"/>
</dbReference>
<evidence type="ECO:0000256" key="1">
    <source>
        <dbReference type="SAM" id="Phobius"/>
    </source>
</evidence>
<evidence type="ECO:0000313" key="3">
    <source>
        <dbReference type="EMBL" id="MYN46232.1"/>
    </source>
</evidence>
<keyword evidence="1" id="KW-0472">Membrane</keyword>
<feature type="transmembrane region" description="Helical" evidence="1">
    <location>
        <begin position="20"/>
        <end position="43"/>
    </location>
</feature>
<dbReference type="InterPro" id="IPR012495">
    <property type="entry name" value="TadE-like_dom"/>
</dbReference>
<gene>
    <name evidence="3" type="ORF">GTP23_14365</name>
</gene>
<comment type="caution">
    <text evidence="3">The sequence shown here is derived from an EMBL/GenBank/DDBJ whole genome shotgun (WGS) entry which is preliminary data.</text>
</comment>
<dbReference type="AlphaFoldDB" id="A0A845HZB8"/>
<name>A0A845HZB8_9BURK</name>
<keyword evidence="1" id="KW-0812">Transmembrane</keyword>
<dbReference type="EMBL" id="WWCL01000003">
    <property type="protein sequence ID" value="MYN46232.1"/>
    <property type="molecule type" value="Genomic_DNA"/>
</dbReference>
<dbReference type="Pfam" id="PF07811">
    <property type="entry name" value="TadE"/>
    <property type="match status" value="1"/>
</dbReference>
<feature type="domain" description="TadE-like" evidence="2">
    <location>
        <begin position="13"/>
        <end position="54"/>
    </location>
</feature>
<dbReference type="Proteomes" id="UP000444316">
    <property type="component" value="Unassembled WGS sequence"/>
</dbReference>
<accession>A0A845HZB8</accession>
<keyword evidence="1" id="KW-1133">Transmembrane helix</keyword>
<evidence type="ECO:0000259" key="2">
    <source>
        <dbReference type="Pfam" id="PF07811"/>
    </source>
</evidence>
<evidence type="ECO:0000313" key="4">
    <source>
        <dbReference type="Proteomes" id="UP000444316"/>
    </source>
</evidence>
<organism evidence="3 4">
    <name type="scientific">Duganella fentianensis</name>
    <dbReference type="NCBI Taxonomy" id="2692177"/>
    <lineage>
        <taxon>Bacteria</taxon>
        <taxon>Pseudomonadati</taxon>
        <taxon>Pseudomonadota</taxon>
        <taxon>Betaproteobacteria</taxon>
        <taxon>Burkholderiales</taxon>
        <taxon>Oxalobacteraceae</taxon>
        <taxon>Telluria group</taxon>
        <taxon>Duganella</taxon>
    </lineage>
</organism>
<protein>
    <submittedName>
        <fullName evidence="3">Pilus assembly protein</fullName>
    </submittedName>
</protein>
<keyword evidence="4" id="KW-1185">Reference proteome</keyword>
<reference evidence="3" key="1">
    <citation type="submission" date="2019-12" db="EMBL/GenBank/DDBJ databases">
        <title>Novel species isolated from a subtropical stream in China.</title>
        <authorList>
            <person name="Lu H."/>
        </authorList>
    </citation>
    <scope>NUCLEOTIDE SEQUENCE [LARGE SCALE GENOMIC DNA]</scope>
    <source>
        <strain evidence="3">FT93W</strain>
    </source>
</reference>
<proteinExistence type="predicted"/>